<organism evidence="2 3">
    <name type="scientific">Segatella copri</name>
    <dbReference type="NCBI Taxonomy" id="165179"/>
    <lineage>
        <taxon>Bacteria</taxon>
        <taxon>Pseudomonadati</taxon>
        <taxon>Bacteroidota</taxon>
        <taxon>Bacteroidia</taxon>
        <taxon>Bacteroidales</taxon>
        <taxon>Prevotellaceae</taxon>
        <taxon>Segatella</taxon>
    </lineage>
</organism>
<evidence type="ECO:0000313" key="3">
    <source>
        <dbReference type="Proteomes" id="UP000420707"/>
    </source>
</evidence>
<name>A0AAW9T7A0_9BACT</name>
<dbReference type="RefSeq" id="WP_153095735.1">
    <property type="nucleotide sequence ID" value="NZ_VZCP01000069.1"/>
</dbReference>
<evidence type="ECO:0008006" key="4">
    <source>
        <dbReference type="Google" id="ProtNLM"/>
    </source>
</evidence>
<dbReference type="NCBIfam" id="NF047539">
    <property type="entry name" value="XAC2610_fam"/>
    <property type="match status" value="1"/>
</dbReference>
<keyword evidence="1" id="KW-1133">Transmembrane helix</keyword>
<comment type="caution">
    <text evidence="2">The sequence shown here is derived from an EMBL/GenBank/DDBJ whole genome shotgun (WGS) entry which is preliminary data.</text>
</comment>
<evidence type="ECO:0000256" key="1">
    <source>
        <dbReference type="SAM" id="Phobius"/>
    </source>
</evidence>
<dbReference type="Proteomes" id="UP000420707">
    <property type="component" value="Unassembled WGS sequence"/>
</dbReference>
<protein>
    <recommendedName>
        <fullName evidence="4">VCBS repeat-containing protein</fullName>
    </recommendedName>
</protein>
<sequence>MACKQERMHMQNQRRYLNRQNGGVPNLAHLLLLFIMILVIPISCISCQQNKRVVPISKHNDSIHAKIPNDTSLIHSDTSLEGKKIHIDNTVTIDSITHLPDTNKIFVFRDEKKIQTIIYKYNWEEYGSPTIGRDSIGKIDFVDVDFDGNKDLLIYKGGFGNQGADIYDCFLWNDNKHQFKIAPSFSYILNPSIDNRQKCIYSFSRENASSYVNVKYKFQNGEFRAISTLKEKVDNGKMVYILETSQNGVLHKKILRPADLGEWKKKILTK</sequence>
<feature type="transmembrane region" description="Helical" evidence="1">
    <location>
        <begin position="21"/>
        <end position="42"/>
    </location>
</feature>
<keyword evidence="1" id="KW-0472">Membrane</keyword>
<proteinExistence type="predicted"/>
<reference evidence="3" key="1">
    <citation type="submission" date="2019-09" db="EMBL/GenBank/DDBJ databases">
        <title>Distinct polysaccharide growth profiles of human intestinal Prevotella copri isolates.</title>
        <authorList>
            <person name="Fehlner-Peach H."/>
            <person name="Magnabosco C."/>
            <person name="Raghavan V."/>
            <person name="Scher J.U."/>
            <person name="Tett A."/>
            <person name="Cox L.M."/>
            <person name="Gottsegen C."/>
            <person name="Watters A."/>
            <person name="Wiltshire- Gordon J.D."/>
            <person name="Segata N."/>
            <person name="Bonneau R."/>
            <person name="Littman D.R."/>
        </authorList>
    </citation>
    <scope>NUCLEOTIDE SEQUENCE [LARGE SCALE GENOMIC DNA]</scope>
    <source>
        <strain evidence="3">iAP146</strain>
    </source>
</reference>
<accession>A0AAW9T7A0</accession>
<keyword evidence="1" id="KW-0812">Transmembrane</keyword>
<dbReference type="InterPro" id="IPR058087">
    <property type="entry name" value="XAC2610_dom"/>
</dbReference>
<gene>
    <name evidence="2" type="ORF">F7D90_02855</name>
</gene>
<dbReference type="EMBL" id="VZCR01000020">
    <property type="protein sequence ID" value="MQN30910.1"/>
    <property type="molecule type" value="Genomic_DNA"/>
</dbReference>
<dbReference type="AlphaFoldDB" id="A0AAW9T7A0"/>
<evidence type="ECO:0000313" key="2">
    <source>
        <dbReference type="EMBL" id="MQN30910.1"/>
    </source>
</evidence>